<dbReference type="OrthoDB" id="7422719at2759"/>
<evidence type="ECO:0000313" key="3">
    <source>
        <dbReference type="RefSeq" id="XP_035439547.2"/>
    </source>
</evidence>
<accession>A0A9R0D485</accession>
<evidence type="ECO:0000256" key="1">
    <source>
        <dbReference type="SAM" id="SignalP"/>
    </source>
</evidence>
<dbReference type="AlphaFoldDB" id="A0A9R0D485"/>
<feature type="signal peptide" evidence="1">
    <location>
        <begin position="1"/>
        <end position="23"/>
    </location>
</feature>
<proteinExistence type="predicted"/>
<gene>
    <name evidence="3" type="primary">LOC118268875</name>
</gene>
<name>A0A9R0D485_SPOFR</name>
<keyword evidence="1" id="KW-0732">Signal</keyword>
<feature type="chain" id="PRO_5040162414" evidence="1">
    <location>
        <begin position="24"/>
        <end position="351"/>
    </location>
</feature>
<protein>
    <submittedName>
        <fullName evidence="3">Uncharacterized protein LOC118268875</fullName>
    </submittedName>
</protein>
<keyword evidence="2" id="KW-1185">Reference proteome</keyword>
<organism evidence="2 3">
    <name type="scientific">Spodoptera frugiperda</name>
    <name type="common">Fall armyworm</name>
    <dbReference type="NCBI Taxonomy" id="7108"/>
    <lineage>
        <taxon>Eukaryota</taxon>
        <taxon>Metazoa</taxon>
        <taxon>Ecdysozoa</taxon>
        <taxon>Arthropoda</taxon>
        <taxon>Hexapoda</taxon>
        <taxon>Insecta</taxon>
        <taxon>Pterygota</taxon>
        <taxon>Neoptera</taxon>
        <taxon>Endopterygota</taxon>
        <taxon>Lepidoptera</taxon>
        <taxon>Glossata</taxon>
        <taxon>Ditrysia</taxon>
        <taxon>Noctuoidea</taxon>
        <taxon>Noctuidae</taxon>
        <taxon>Amphipyrinae</taxon>
        <taxon>Spodoptera</taxon>
    </lineage>
</organism>
<sequence length="351" mass="40711">MLVVNLILILVILQELHYPPCVAGPSKNVLPPFTTIVKHDPRVAFYAKMGWKKAINPWIHPIYHKQTYLHRCSNVVLFVININNYSGSNREQTIITTGVFISSTRVLTSFNPFKKYLQDAEVVNKTIILSPHYFWHNKKYGHAYVAPRVDTIECGRQIMPLPDDADVLYVNKEEKISPLHDLMVFRVTEPKEFLHPDAYTVYLKFSPQWRFWNMSVPGLPLADPLDDIFDNLLIEVVGFGFINETEFKKEPKRMHEVSFFPNPVDILDCDSWIPREWGYFICVRNFFSSPALPSGAVLLSSSNVYGIGSFMLTRNGESIFVFTDVRPYRNQILHACSIYEFEDTPDPRIWW</sequence>
<dbReference type="Proteomes" id="UP000829999">
    <property type="component" value="Chromosome 2"/>
</dbReference>
<dbReference type="InterPro" id="IPR009003">
    <property type="entry name" value="Peptidase_S1_PA"/>
</dbReference>
<dbReference type="SUPFAM" id="SSF50494">
    <property type="entry name" value="Trypsin-like serine proteases"/>
    <property type="match status" value="1"/>
</dbReference>
<reference evidence="3" key="1">
    <citation type="submission" date="2025-08" db="UniProtKB">
        <authorList>
            <consortium name="RefSeq"/>
        </authorList>
    </citation>
    <scope>IDENTIFICATION</scope>
    <source>
        <tissue evidence="3">Whole larval tissue</tissue>
    </source>
</reference>
<evidence type="ECO:0000313" key="2">
    <source>
        <dbReference type="Proteomes" id="UP000829999"/>
    </source>
</evidence>
<dbReference type="RefSeq" id="XP_035439547.2">
    <property type="nucleotide sequence ID" value="XM_035583654.2"/>
</dbReference>
<dbReference type="GeneID" id="118268875"/>